<gene>
    <name evidence="2" type="ORF">D4T97_018445</name>
</gene>
<evidence type="ECO:0000313" key="2">
    <source>
        <dbReference type="EMBL" id="RST71476.1"/>
    </source>
</evidence>
<reference evidence="2" key="1">
    <citation type="submission" date="2018-12" db="EMBL/GenBank/DDBJ databases">
        <authorList>
            <person name="Sun L."/>
            <person name="Chen Z."/>
        </authorList>
    </citation>
    <scope>NUCLEOTIDE SEQUENCE [LARGE SCALE GENOMIC DNA]</scope>
    <source>
        <strain evidence="2">3-2-2</strain>
    </source>
</reference>
<evidence type="ECO:0000313" key="3">
    <source>
        <dbReference type="Proteomes" id="UP000287156"/>
    </source>
</evidence>
<organism evidence="2 3">
    <name type="scientific">Siminovitchia acidinfaciens</name>
    <dbReference type="NCBI Taxonomy" id="2321395"/>
    <lineage>
        <taxon>Bacteria</taxon>
        <taxon>Bacillati</taxon>
        <taxon>Bacillota</taxon>
        <taxon>Bacilli</taxon>
        <taxon>Bacillales</taxon>
        <taxon>Bacillaceae</taxon>
        <taxon>Siminovitchia</taxon>
    </lineage>
</organism>
<dbReference type="InterPro" id="IPR027598">
    <property type="entry name" value="Amphi-Trp_dom"/>
</dbReference>
<keyword evidence="3" id="KW-1185">Reference proteome</keyword>
<dbReference type="EMBL" id="QYTV02000012">
    <property type="protein sequence ID" value="RST71476.1"/>
    <property type="molecule type" value="Genomic_DNA"/>
</dbReference>
<dbReference type="Proteomes" id="UP000287156">
    <property type="component" value="Unassembled WGS sequence"/>
</dbReference>
<proteinExistence type="predicted"/>
<dbReference type="AlphaFoldDB" id="A0A429XUA6"/>
<sequence>MEGLLMSEHRKGQTNIIVSHKERMPREKAAAMLETIALKLKEEGSFSLHQGEQSHKVEPTENVKVEIELKERNGKYEFEFELMWKEEDESQKLIID</sequence>
<dbReference type="NCBIfam" id="TIGR04354">
    <property type="entry name" value="amphi-Trp"/>
    <property type="match status" value="1"/>
</dbReference>
<feature type="domain" description="Amphi-Trp" evidence="1">
    <location>
        <begin position="15"/>
        <end position="92"/>
    </location>
</feature>
<dbReference type="Pfam" id="PF20068">
    <property type="entry name" value="Amphi-Trp"/>
    <property type="match status" value="1"/>
</dbReference>
<name>A0A429XUA6_9BACI</name>
<accession>A0A429XUA6</accession>
<protein>
    <submittedName>
        <fullName evidence="2">Amphi-Trp domain-containing protein</fullName>
    </submittedName>
</protein>
<evidence type="ECO:0000259" key="1">
    <source>
        <dbReference type="Pfam" id="PF20068"/>
    </source>
</evidence>
<dbReference type="OrthoDB" id="2942826at2"/>
<comment type="caution">
    <text evidence="2">The sequence shown here is derived from an EMBL/GenBank/DDBJ whole genome shotgun (WGS) entry which is preliminary data.</text>
</comment>